<dbReference type="InterPro" id="IPR000210">
    <property type="entry name" value="BTB/POZ_dom"/>
</dbReference>
<protein>
    <recommendedName>
        <fullName evidence="9">Zn(2)-C6 fungal-type domain-containing protein</fullName>
    </recommendedName>
</protein>
<dbReference type="SUPFAM" id="SSF54695">
    <property type="entry name" value="POZ domain"/>
    <property type="match status" value="1"/>
</dbReference>
<dbReference type="InterPro" id="IPR036864">
    <property type="entry name" value="Zn2-C6_fun-type_DNA-bd_sf"/>
</dbReference>
<dbReference type="CDD" id="cd12148">
    <property type="entry name" value="fungal_TF_MHR"/>
    <property type="match status" value="1"/>
</dbReference>
<organism evidence="7 8">
    <name type="scientific">Cucurbitaria berberidis CBS 394.84</name>
    <dbReference type="NCBI Taxonomy" id="1168544"/>
    <lineage>
        <taxon>Eukaryota</taxon>
        <taxon>Fungi</taxon>
        <taxon>Dikarya</taxon>
        <taxon>Ascomycota</taxon>
        <taxon>Pezizomycotina</taxon>
        <taxon>Dothideomycetes</taxon>
        <taxon>Pleosporomycetidae</taxon>
        <taxon>Pleosporales</taxon>
        <taxon>Pleosporineae</taxon>
        <taxon>Cucurbitariaceae</taxon>
        <taxon>Cucurbitaria</taxon>
    </lineage>
</organism>
<evidence type="ECO:0000313" key="7">
    <source>
        <dbReference type="EMBL" id="KAF1848767.1"/>
    </source>
</evidence>
<evidence type="ECO:0008006" key="9">
    <source>
        <dbReference type="Google" id="ProtNLM"/>
    </source>
</evidence>
<evidence type="ECO:0000256" key="2">
    <source>
        <dbReference type="ARBA" id="ARBA00022723"/>
    </source>
</evidence>
<dbReference type="InterPro" id="IPR007219">
    <property type="entry name" value="XnlR_reg_dom"/>
</dbReference>
<sequence length="859" mass="97129">MALLHQNDQRVQKGFSCVLCAQRKVKCDRRPGGCENCTKARIPCVYKAPPPPRRRKRGARDVDTTTRIRLYEDALRHLGVDPEEVVKQGFSKDAAGEDISGINGFLETRLHDKAQISSLPPQVGVLVSEEGKSRYLENGIWTSLRGEFREPRELFDDDSSEDETAGIIWIFSGVAQRIGQRIGLHRDGESLKLPPFETEVRRRLWWQIMLLEGFSQKLAGTGASSSTLMNDVKMPSNINDSDLFPGMRETPKEHEGATEMMFFLIRCSVGQFLKHSADTHATFDGVWHRVTTSAVNSAIKDKAIDELEALFHRKYLRYCDPSITWHLMCTHLGKAIIFMMRFMAHSTEYYSAGMAQQEKEVLFDLALQVCASQNLAYTMKEMQGFMWHVNLHFQWKAFIYLLSELRYRTEGEQVELAWKEIEKTFEFHPSFDKELSVRALPVAVSNLTLKAWDAYFTARGMPAGGEPYFIQLIRGKRTRAKNLSSGREHADTPKTPSLPRDVDDNRKSMINDDLPHQAAPFQAFDWNVADFNASLGTAYNIPEMVPLDNPEQMNWSTWDSLFVDFQTSNTYDFQINNSQDYPTDVSALLDSGAFSDLTVTCGSDSYKVHKNIVCARGDFFARAIRFDGKEAEERIIDLPNDDPTMVKLLIQYMYEGGYDPTLPDDLVQGSVAFPFAYNATIATPSKKKSKKGASAAKTKAFPHICSDNRYGYICRDDLCDHHVCGEDCTRSCVEFTCKQCYPPTSPVPDIQGPASQLLVHAEMYEIADKYDIVGLKDLVVEKFNRACQNFWDDPTFAIAAHHAFSTTPDHDKGLRDIVSKTISDHMVALVQKPEVEALLTEFNGLAFGLLKMKTEGGWC</sequence>
<dbReference type="EMBL" id="ML976615">
    <property type="protein sequence ID" value="KAF1848767.1"/>
    <property type="molecule type" value="Genomic_DNA"/>
</dbReference>
<feature type="region of interest" description="Disordered" evidence="4">
    <location>
        <begin position="480"/>
        <end position="510"/>
    </location>
</feature>
<evidence type="ECO:0000313" key="8">
    <source>
        <dbReference type="Proteomes" id="UP000800039"/>
    </source>
</evidence>
<dbReference type="PANTHER" id="PTHR31001">
    <property type="entry name" value="UNCHARACTERIZED TRANSCRIPTIONAL REGULATORY PROTEIN"/>
    <property type="match status" value="1"/>
</dbReference>
<comment type="subcellular location">
    <subcellularLocation>
        <location evidence="1">Nucleus</location>
    </subcellularLocation>
</comment>
<comment type="caution">
    <text evidence="7">The sequence shown here is derived from an EMBL/GenBank/DDBJ whole genome shotgun (WGS) entry which is preliminary data.</text>
</comment>
<dbReference type="Pfam" id="PF04082">
    <property type="entry name" value="Fungal_trans"/>
    <property type="match status" value="1"/>
</dbReference>
<dbReference type="InterPro" id="IPR011333">
    <property type="entry name" value="SKP1/BTB/POZ_sf"/>
</dbReference>
<dbReference type="GO" id="GO:0003677">
    <property type="term" value="F:DNA binding"/>
    <property type="evidence" value="ECO:0007669"/>
    <property type="project" value="InterPro"/>
</dbReference>
<evidence type="ECO:0000259" key="6">
    <source>
        <dbReference type="PROSITE" id="PS50097"/>
    </source>
</evidence>
<evidence type="ECO:0000256" key="4">
    <source>
        <dbReference type="SAM" id="MobiDB-lite"/>
    </source>
</evidence>
<dbReference type="PROSITE" id="PS50048">
    <property type="entry name" value="ZN2_CY6_FUNGAL_2"/>
    <property type="match status" value="1"/>
</dbReference>
<dbReference type="Gene3D" id="4.10.240.10">
    <property type="entry name" value="Zn(2)-C6 fungal-type DNA-binding domain"/>
    <property type="match status" value="1"/>
</dbReference>
<gene>
    <name evidence="7" type="ORF">K460DRAFT_384787</name>
</gene>
<dbReference type="Gene3D" id="3.30.710.10">
    <property type="entry name" value="Potassium Channel Kv1.1, Chain A"/>
    <property type="match status" value="1"/>
</dbReference>
<dbReference type="GO" id="GO:0006351">
    <property type="term" value="P:DNA-templated transcription"/>
    <property type="evidence" value="ECO:0007669"/>
    <property type="project" value="InterPro"/>
</dbReference>
<dbReference type="CDD" id="cd18186">
    <property type="entry name" value="BTB_POZ_ZBTB_KLHL-like"/>
    <property type="match status" value="1"/>
</dbReference>
<dbReference type="Proteomes" id="UP000800039">
    <property type="component" value="Unassembled WGS sequence"/>
</dbReference>
<dbReference type="PROSITE" id="PS00463">
    <property type="entry name" value="ZN2_CY6_FUNGAL_1"/>
    <property type="match status" value="1"/>
</dbReference>
<feature type="domain" description="BTB" evidence="6">
    <location>
        <begin position="595"/>
        <end position="662"/>
    </location>
</feature>
<dbReference type="RefSeq" id="XP_040791330.1">
    <property type="nucleotide sequence ID" value="XM_040935512.1"/>
</dbReference>
<dbReference type="GO" id="GO:0000981">
    <property type="term" value="F:DNA-binding transcription factor activity, RNA polymerase II-specific"/>
    <property type="evidence" value="ECO:0007669"/>
    <property type="project" value="InterPro"/>
</dbReference>
<dbReference type="OrthoDB" id="2269373at2759"/>
<name>A0A9P4LBW7_9PLEO</name>
<proteinExistence type="predicted"/>
<dbReference type="InterPro" id="IPR050613">
    <property type="entry name" value="Sec_Metabolite_Reg"/>
</dbReference>
<keyword evidence="8" id="KW-1185">Reference proteome</keyword>
<feature type="domain" description="Zn(2)-C6 fungal-type" evidence="5">
    <location>
        <begin position="16"/>
        <end position="46"/>
    </location>
</feature>
<evidence type="ECO:0000259" key="5">
    <source>
        <dbReference type="PROSITE" id="PS50048"/>
    </source>
</evidence>
<dbReference type="PANTHER" id="PTHR31001:SF85">
    <property type="entry name" value="ZN(II)2CYS6 TRANSCRIPTION FACTOR (EUROFUNG)"/>
    <property type="match status" value="1"/>
</dbReference>
<dbReference type="GeneID" id="63852763"/>
<dbReference type="GO" id="GO:0005634">
    <property type="term" value="C:nucleus"/>
    <property type="evidence" value="ECO:0007669"/>
    <property type="project" value="UniProtKB-SubCell"/>
</dbReference>
<dbReference type="CDD" id="cd00067">
    <property type="entry name" value="GAL4"/>
    <property type="match status" value="1"/>
</dbReference>
<dbReference type="PROSITE" id="PS50097">
    <property type="entry name" value="BTB"/>
    <property type="match status" value="1"/>
</dbReference>
<dbReference type="InterPro" id="IPR001138">
    <property type="entry name" value="Zn2Cys6_DnaBD"/>
</dbReference>
<dbReference type="SUPFAM" id="SSF57701">
    <property type="entry name" value="Zn2/Cys6 DNA-binding domain"/>
    <property type="match status" value="1"/>
</dbReference>
<dbReference type="AlphaFoldDB" id="A0A9P4LBW7"/>
<dbReference type="GO" id="GO:0008270">
    <property type="term" value="F:zinc ion binding"/>
    <property type="evidence" value="ECO:0007669"/>
    <property type="project" value="InterPro"/>
</dbReference>
<reference evidence="7" key="1">
    <citation type="submission" date="2020-01" db="EMBL/GenBank/DDBJ databases">
        <authorList>
            <consortium name="DOE Joint Genome Institute"/>
            <person name="Haridas S."/>
            <person name="Albert R."/>
            <person name="Binder M."/>
            <person name="Bloem J."/>
            <person name="Labutti K."/>
            <person name="Salamov A."/>
            <person name="Andreopoulos B."/>
            <person name="Baker S.E."/>
            <person name="Barry K."/>
            <person name="Bills G."/>
            <person name="Bluhm B.H."/>
            <person name="Cannon C."/>
            <person name="Castanera R."/>
            <person name="Culley D.E."/>
            <person name="Daum C."/>
            <person name="Ezra D."/>
            <person name="Gonzalez J.B."/>
            <person name="Henrissat B."/>
            <person name="Kuo A."/>
            <person name="Liang C."/>
            <person name="Lipzen A."/>
            <person name="Lutzoni F."/>
            <person name="Magnuson J."/>
            <person name="Mondo S."/>
            <person name="Nolan M."/>
            <person name="Ohm R."/>
            <person name="Pangilinan J."/>
            <person name="Park H.-J."/>
            <person name="Ramirez L."/>
            <person name="Alfaro M."/>
            <person name="Sun H."/>
            <person name="Tritt A."/>
            <person name="Yoshinaga Y."/>
            <person name="Zwiers L.-H."/>
            <person name="Turgeon B.G."/>
            <person name="Goodwin S.B."/>
            <person name="Spatafora J.W."/>
            <person name="Crous P.W."/>
            <person name="Grigoriev I.V."/>
        </authorList>
    </citation>
    <scope>NUCLEOTIDE SEQUENCE</scope>
    <source>
        <strain evidence="7">CBS 394.84</strain>
    </source>
</reference>
<evidence type="ECO:0000256" key="1">
    <source>
        <dbReference type="ARBA" id="ARBA00004123"/>
    </source>
</evidence>
<dbReference type="SMART" id="SM00066">
    <property type="entry name" value="GAL4"/>
    <property type="match status" value="1"/>
</dbReference>
<dbReference type="Pfam" id="PF00651">
    <property type="entry name" value="BTB"/>
    <property type="match status" value="1"/>
</dbReference>
<dbReference type="Pfam" id="PF00172">
    <property type="entry name" value="Zn_clus"/>
    <property type="match status" value="1"/>
</dbReference>
<accession>A0A9P4LBW7</accession>
<keyword evidence="2" id="KW-0479">Metal-binding</keyword>
<evidence type="ECO:0000256" key="3">
    <source>
        <dbReference type="ARBA" id="ARBA00023242"/>
    </source>
</evidence>
<keyword evidence="3" id="KW-0539">Nucleus</keyword>
<feature type="compositionally biased region" description="Basic and acidic residues" evidence="4">
    <location>
        <begin position="500"/>
        <end position="510"/>
    </location>
</feature>